<dbReference type="PANTHER" id="PTHR24060">
    <property type="entry name" value="METABOTROPIC GLUTAMATE RECEPTOR"/>
    <property type="match status" value="1"/>
</dbReference>
<proteinExistence type="inferred from homology"/>
<feature type="transmembrane region" description="Helical" evidence="12">
    <location>
        <begin position="408"/>
        <end position="430"/>
    </location>
</feature>
<keyword evidence="9" id="KW-0325">Glycoprotein</keyword>
<dbReference type="Pfam" id="PF01094">
    <property type="entry name" value="ANF_receptor"/>
    <property type="match status" value="1"/>
</dbReference>
<reference evidence="14" key="1">
    <citation type="submission" date="2020-11" db="EMBL/GenBank/DDBJ databases">
        <authorList>
            <person name="Tran Van P."/>
        </authorList>
    </citation>
    <scope>NUCLEOTIDE SEQUENCE</scope>
</reference>
<keyword evidence="3" id="KW-1003">Cell membrane</keyword>
<dbReference type="FunFam" id="2.10.50.30:FF:000001">
    <property type="entry name" value="metabotropic glutamate receptor 1"/>
    <property type="match status" value="1"/>
</dbReference>
<evidence type="ECO:0000256" key="6">
    <source>
        <dbReference type="ARBA" id="ARBA00023040"/>
    </source>
</evidence>
<dbReference type="Gene3D" id="3.40.50.2300">
    <property type="match status" value="2"/>
</dbReference>
<keyword evidence="4 12" id="KW-0812">Transmembrane</keyword>
<evidence type="ECO:0000256" key="8">
    <source>
        <dbReference type="ARBA" id="ARBA00023170"/>
    </source>
</evidence>
<dbReference type="OrthoDB" id="425344at2759"/>
<feature type="transmembrane region" description="Helical" evidence="12">
    <location>
        <begin position="226"/>
        <end position="246"/>
    </location>
</feature>
<evidence type="ECO:0000256" key="3">
    <source>
        <dbReference type="ARBA" id="ARBA00022475"/>
    </source>
</evidence>
<dbReference type="GO" id="GO:0005886">
    <property type="term" value="C:plasma membrane"/>
    <property type="evidence" value="ECO:0007669"/>
    <property type="project" value="UniProtKB-SubCell"/>
</dbReference>
<comment type="subcellular location">
    <subcellularLocation>
        <location evidence="1">Cell membrane</location>
        <topology evidence="1">Multi-pass membrane protein</topology>
    </subcellularLocation>
</comment>
<dbReference type="InterPro" id="IPR000162">
    <property type="entry name" value="GPCR_3_mtglu_rcpt"/>
</dbReference>
<evidence type="ECO:0000256" key="1">
    <source>
        <dbReference type="ARBA" id="ARBA00004651"/>
    </source>
</evidence>
<feature type="domain" description="G-protein coupled receptors family 3 profile" evidence="13">
    <location>
        <begin position="188"/>
        <end position="452"/>
    </location>
</feature>
<comment type="similarity">
    <text evidence="2">Belongs to the G-protein coupled receptor 3 family.</text>
</comment>
<organism evidence="14">
    <name type="scientific">Darwinula stevensoni</name>
    <dbReference type="NCBI Taxonomy" id="69355"/>
    <lineage>
        <taxon>Eukaryota</taxon>
        <taxon>Metazoa</taxon>
        <taxon>Ecdysozoa</taxon>
        <taxon>Arthropoda</taxon>
        <taxon>Crustacea</taxon>
        <taxon>Oligostraca</taxon>
        <taxon>Ostracoda</taxon>
        <taxon>Podocopa</taxon>
        <taxon>Podocopida</taxon>
        <taxon>Darwinulocopina</taxon>
        <taxon>Darwinuloidea</taxon>
        <taxon>Darwinulidae</taxon>
        <taxon>Darwinula</taxon>
    </lineage>
</organism>
<dbReference type="PRINTS" id="PR00593">
    <property type="entry name" value="MTABOTROPICR"/>
</dbReference>
<evidence type="ECO:0000256" key="10">
    <source>
        <dbReference type="ARBA" id="ARBA00023224"/>
    </source>
</evidence>
<evidence type="ECO:0000256" key="9">
    <source>
        <dbReference type="ARBA" id="ARBA00023180"/>
    </source>
</evidence>
<dbReference type="InterPro" id="IPR017978">
    <property type="entry name" value="GPCR_3_C"/>
</dbReference>
<feature type="transmembrane region" description="Helical" evidence="12">
    <location>
        <begin position="258"/>
        <end position="279"/>
    </location>
</feature>
<dbReference type="Gene3D" id="2.10.50.30">
    <property type="entry name" value="GPCR, family 3, nine cysteines domain"/>
    <property type="match status" value="1"/>
</dbReference>
<dbReference type="EMBL" id="LR900938">
    <property type="protein sequence ID" value="CAD7247327.1"/>
    <property type="molecule type" value="Genomic_DNA"/>
</dbReference>
<keyword evidence="6" id="KW-0297">G-protein coupled receptor</keyword>
<feature type="transmembrane region" description="Helical" evidence="12">
    <location>
        <begin position="189"/>
        <end position="214"/>
    </location>
</feature>
<dbReference type="InterPro" id="IPR017979">
    <property type="entry name" value="GPCR_3_CS"/>
</dbReference>
<dbReference type="CDD" id="cd15285">
    <property type="entry name" value="7tmC_mGluR_group1"/>
    <property type="match status" value="1"/>
</dbReference>
<feature type="transmembrane region" description="Helical" evidence="12">
    <location>
        <begin position="347"/>
        <end position="368"/>
    </location>
</feature>
<evidence type="ECO:0000259" key="13">
    <source>
        <dbReference type="PROSITE" id="PS50259"/>
    </source>
</evidence>
<accession>A0A7R9A4H2</accession>
<evidence type="ECO:0000313" key="15">
    <source>
        <dbReference type="Proteomes" id="UP000677054"/>
    </source>
</evidence>
<dbReference type="InterPro" id="IPR001828">
    <property type="entry name" value="ANF_lig-bd_rcpt"/>
</dbReference>
<dbReference type="Pfam" id="PF00003">
    <property type="entry name" value="7tm_3"/>
    <property type="match status" value="1"/>
</dbReference>
<evidence type="ECO:0000256" key="4">
    <source>
        <dbReference type="ARBA" id="ARBA00022692"/>
    </source>
</evidence>
<evidence type="ECO:0000256" key="12">
    <source>
        <dbReference type="SAM" id="Phobius"/>
    </source>
</evidence>
<comment type="function">
    <text evidence="11">G-protein coupled receptor for glutamate. Ligand binding causes a conformation change that triggers signaling via guanine nucleotide-binding proteins (G proteins) and modulates the activity of down-stream effectors.</text>
</comment>
<feature type="transmembrane region" description="Helical" evidence="12">
    <location>
        <begin position="300"/>
        <end position="323"/>
    </location>
</feature>
<gene>
    <name evidence="14" type="ORF">DSTB1V02_LOCUS7161</name>
</gene>
<dbReference type="Pfam" id="PF07562">
    <property type="entry name" value="NCD3G"/>
    <property type="match status" value="1"/>
</dbReference>
<evidence type="ECO:0000313" key="14">
    <source>
        <dbReference type="EMBL" id="CAD7247327.1"/>
    </source>
</evidence>
<dbReference type="InterPro" id="IPR011500">
    <property type="entry name" value="GPCR_3_9-Cys_dom"/>
</dbReference>
<keyword evidence="7 12" id="KW-0472">Membrane</keyword>
<sequence>MAFIIKAIYAMAHGLHDMQRHLCKGKGDGLCQEMFPFNGSLYKNFLLNVSFTYGEGDEKEQVTFDAKGDPPGRYDIMNYRYLENRTHDYVQIGTWDDGNLTLNATLIDPSAGQVKSVCSTPCPLGQRKNYQIGGQEKRCCWSCVKCLEYQFLSNEETCQDCPQGFWPNPNLTDCEPIEQETIEWGNRPAIVALILSGNGFLATLFTLVVFVAHNNTPVVKSSTRELTYIIFLGMCLCYATTFPMLAKPSQISCTLSRILPGLSFALIYAALLTKTNRIARILAGSKKKIITRKPRFMSGPAQVLITLILIGVEVGIVVTMLVLEPPKDEPHYPSKDRVILVCNTTTWGMMAPLCFDFFLLGLSTIYAMKTRNVPENYNEAKFIGFSVYTTVVIWIAFIPIYFNSDHLTATITLCYCMSLSGLVTLVLLFFPRLYIILCRPERNNRSEFITATTVRCHIGNSSGYSRTSTSLSVCEATER</sequence>
<dbReference type="InterPro" id="IPR038550">
    <property type="entry name" value="GPCR_3_9-Cys_sf"/>
</dbReference>
<name>A0A7R9A4H2_9CRUS</name>
<dbReference type="EMBL" id="CAJPEV010001421">
    <property type="protein sequence ID" value="CAG0892546.1"/>
    <property type="molecule type" value="Genomic_DNA"/>
</dbReference>
<evidence type="ECO:0000256" key="5">
    <source>
        <dbReference type="ARBA" id="ARBA00022989"/>
    </source>
</evidence>
<evidence type="ECO:0000256" key="7">
    <source>
        <dbReference type="ARBA" id="ARBA00023136"/>
    </source>
</evidence>
<dbReference type="Proteomes" id="UP000677054">
    <property type="component" value="Unassembled WGS sequence"/>
</dbReference>
<dbReference type="SUPFAM" id="SSF53822">
    <property type="entry name" value="Periplasmic binding protein-like I"/>
    <property type="match status" value="1"/>
</dbReference>
<keyword evidence="15" id="KW-1185">Reference proteome</keyword>
<keyword evidence="8" id="KW-0675">Receptor</keyword>
<dbReference type="PROSITE" id="PS50259">
    <property type="entry name" value="G_PROTEIN_RECEP_F3_4"/>
    <property type="match status" value="1"/>
</dbReference>
<protein>
    <recommendedName>
        <fullName evidence="13">G-protein coupled receptors family 3 profile domain-containing protein</fullName>
    </recommendedName>
</protein>
<dbReference type="GO" id="GO:0004930">
    <property type="term" value="F:G protein-coupled receptor activity"/>
    <property type="evidence" value="ECO:0007669"/>
    <property type="project" value="UniProtKB-KW"/>
</dbReference>
<feature type="transmembrane region" description="Helical" evidence="12">
    <location>
        <begin position="380"/>
        <end position="402"/>
    </location>
</feature>
<dbReference type="AlphaFoldDB" id="A0A7R9A4H2"/>
<dbReference type="PROSITE" id="PS00980">
    <property type="entry name" value="G_PROTEIN_RECEP_F3_2"/>
    <property type="match status" value="1"/>
</dbReference>
<evidence type="ECO:0000256" key="2">
    <source>
        <dbReference type="ARBA" id="ARBA00007242"/>
    </source>
</evidence>
<dbReference type="InterPro" id="IPR050726">
    <property type="entry name" value="mGluR"/>
</dbReference>
<evidence type="ECO:0000256" key="11">
    <source>
        <dbReference type="ARBA" id="ARBA00054813"/>
    </source>
</evidence>
<dbReference type="InterPro" id="IPR028082">
    <property type="entry name" value="Peripla_BP_I"/>
</dbReference>
<dbReference type="PROSITE" id="PS00981">
    <property type="entry name" value="G_PROTEIN_RECEP_F3_3"/>
    <property type="match status" value="1"/>
</dbReference>
<keyword evidence="5 12" id="KW-1133">Transmembrane helix</keyword>
<keyword evidence="10" id="KW-0807">Transducer</keyword>